<protein>
    <submittedName>
        <fullName evidence="6">IclR family transcriptional regulator</fullName>
    </submittedName>
</protein>
<dbReference type="Pfam" id="PF09339">
    <property type="entry name" value="HTH_IclR"/>
    <property type="match status" value="1"/>
</dbReference>
<dbReference type="InterPro" id="IPR029016">
    <property type="entry name" value="GAF-like_dom_sf"/>
</dbReference>
<dbReference type="InterPro" id="IPR050707">
    <property type="entry name" value="HTH_MetabolicPath_Reg"/>
</dbReference>
<dbReference type="PROSITE" id="PS51078">
    <property type="entry name" value="ICLR_ED"/>
    <property type="match status" value="1"/>
</dbReference>
<evidence type="ECO:0000256" key="3">
    <source>
        <dbReference type="ARBA" id="ARBA00023163"/>
    </source>
</evidence>
<dbReference type="Pfam" id="PF01614">
    <property type="entry name" value="IclR_C"/>
    <property type="match status" value="1"/>
</dbReference>
<proteinExistence type="predicted"/>
<dbReference type="EMBL" id="FZMO01000017">
    <property type="protein sequence ID" value="SNQ45817.1"/>
    <property type="molecule type" value="Genomic_DNA"/>
</dbReference>
<gene>
    <name evidence="6" type="ORF">FRACA_1130012</name>
</gene>
<dbReference type="PANTHER" id="PTHR30136:SF35">
    <property type="entry name" value="HTH-TYPE TRANSCRIPTIONAL REGULATOR RV1719"/>
    <property type="match status" value="1"/>
</dbReference>
<evidence type="ECO:0000313" key="7">
    <source>
        <dbReference type="Proteomes" id="UP000234331"/>
    </source>
</evidence>
<keyword evidence="2" id="KW-0238">DNA-binding</keyword>
<feature type="domain" description="IclR-ED" evidence="5">
    <location>
        <begin position="67"/>
        <end position="251"/>
    </location>
</feature>
<dbReference type="PANTHER" id="PTHR30136">
    <property type="entry name" value="HELIX-TURN-HELIX TRANSCRIPTIONAL REGULATOR, ICLR FAMILY"/>
    <property type="match status" value="1"/>
</dbReference>
<evidence type="ECO:0000259" key="4">
    <source>
        <dbReference type="PROSITE" id="PS51077"/>
    </source>
</evidence>
<accession>A0A2I2KJI8</accession>
<dbReference type="SUPFAM" id="SSF46785">
    <property type="entry name" value="Winged helix' DNA-binding domain"/>
    <property type="match status" value="1"/>
</dbReference>
<dbReference type="InterPro" id="IPR036388">
    <property type="entry name" value="WH-like_DNA-bd_sf"/>
</dbReference>
<name>A0A2I2KJI8_9ACTN</name>
<dbReference type="RefSeq" id="WP_101829945.1">
    <property type="nucleotide sequence ID" value="NZ_FZMO01000017.1"/>
</dbReference>
<dbReference type="GO" id="GO:0003700">
    <property type="term" value="F:DNA-binding transcription factor activity"/>
    <property type="evidence" value="ECO:0007669"/>
    <property type="project" value="TreeGrafter"/>
</dbReference>
<dbReference type="GO" id="GO:0045892">
    <property type="term" value="P:negative regulation of DNA-templated transcription"/>
    <property type="evidence" value="ECO:0007669"/>
    <property type="project" value="TreeGrafter"/>
</dbReference>
<dbReference type="Proteomes" id="UP000234331">
    <property type="component" value="Unassembled WGS sequence"/>
</dbReference>
<keyword evidence="1" id="KW-0805">Transcription regulation</keyword>
<dbReference type="PROSITE" id="PS51077">
    <property type="entry name" value="HTH_ICLR"/>
    <property type="match status" value="1"/>
</dbReference>
<keyword evidence="3" id="KW-0804">Transcription</keyword>
<feature type="domain" description="HTH iclR-type" evidence="4">
    <location>
        <begin position="4"/>
        <end position="66"/>
    </location>
</feature>
<dbReference type="GO" id="GO:0003677">
    <property type="term" value="F:DNA binding"/>
    <property type="evidence" value="ECO:0007669"/>
    <property type="project" value="UniProtKB-KW"/>
</dbReference>
<dbReference type="InterPro" id="IPR014757">
    <property type="entry name" value="Tscrpt_reg_IclR_C"/>
</dbReference>
<dbReference type="InterPro" id="IPR036390">
    <property type="entry name" value="WH_DNA-bd_sf"/>
</dbReference>
<organism evidence="6 7">
    <name type="scientific">Frankia canadensis</name>
    <dbReference type="NCBI Taxonomy" id="1836972"/>
    <lineage>
        <taxon>Bacteria</taxon>
        <taxon>Bacillati</taxon>
        <taxon>Actinomycetota</taxon>
        <taxon>Actinomycetes</taxon>
        <taxon>Frankiales</taxon>
        <taxon>Frankiaceae</taxon>
        <taxon>Frankia</taxon>
    </lineage>
</organism>
<evidence type="ECO:0000256" key="1">
    <source>
        <dbReference type="ARBA" id="ARBA00023015"/>
    </source>
</evidence>
<evidence type="ECO:0000256" key="2">
    <source>
        <dbReference type="ARBA" id="ARBA00023125"/>
    </source>
</evidence>
<dbReference type="OrthoDB" id="3734039at2"/>
<dbReference type="Gene3D" id="3.30.450.40">
    <property type="match status" value="1"/>
</dbReference>
<keyword evidence="7" id="KW-1185">Reference proteome</keyword>
<dbReference type="Gene3D" id="1.10.10.10">
    <property type="entry name" value="Winged helix-like DNA-binding domain superfamily/Winged helix DNA-binding domain"/>
    <property type="match status" value="1"/>
</dbReference>
<reference evidence="6 7" key="1">
    <citation type="submission" date="2017-06" db="EMBL/GenBank/DDBJ databases">
        <authorList>
            <person name="Kim H.J."/>
            <person name="Triplett B.A."/>
        </authorList>
    </citation>
    <scope>NUCLEOTIDE SEQUENCE [LARGE SCALE GENOMIC DNA]</scope>
    <source>
        <strain evidence="6">FRACA_ARgP5</strain>
    </source>
</reference>
<dbReference type="AlphaFoldDB" id="A0A2I2KJI8"/>
<dbReference type="SMART" id="SM00346">
    <property type="entry name" value="HTH_ICLR"/>
    <property type="match status" value="1"/>
</dbReference>
<sequence length="252" mass="27019">MGVVPAAEQALSVLRYLGGQASPMPAAAISRDLRLPRSTTYHLLDTLMRAGFVVHVPEERRYALGVAVYELASGYSRQASLQRVARAPLAALVDRTGQNAHLAIMHGSDVVYVIEERAAGRPPLITDVGVRLPAHITASGRAILARLPNAQVRALYPNASAFVLRNELGPRSLSALRQLLVITRQRGYALEDGEVTTEFASVATAACDRTGHPVAAVALTFPSEEIDDRGRARLAEQVARTTAELSRRLGGA</sequence>
<dbReference type="SUPFAM" id="SSF55781">
    <property type="entry name" value="GAF domain-like"/>
    <property type="match status" value="1"/>
</dbReference>
<evidence type="ECO:0000313" key="6">
    <source>
        <dbReference type="EMBL" id="SNQ45817.1"/>
    </source>
</evidence>
<evidence type="ECO:0000259" key="5">
    <source>
        <dbReference type="PROSITE" id="PS51078"/>
    </source>
</evidence>
<dbReference type="InterPro" id="IPR005471">
    <property type="entry name" value="Tscrpt_reg_IclR_N"/>
</dbReference>